<organism evidence="1 2">
    <name type="scientific">Ramlibacter humi</name>
    <dbReference type="NCBI Taxonomy" id="2530451"/>
    <lineage>
        <taxon>Bacteria</taxon>
        <taxon>Pseudomonadati</taxon>
        <taxon>Pseudomonadota</taxon>
        <taxon>Betaproteobacteria</taxon>
        <taxon>Burkholderiales</taxon>
        <taxon>Comamonadaceae</taxon>
        <taxon>Ramlibacter</taxon>
    </lineage>
</organism>
<dbReference type="AlphaFoldDB" id="A0A4Z0C8G3"/>
<dbReference type="Proteomes" id="UP000297839">
    <property type="component" value="Unassembled WGS sequence"/>
</dbReference>
<protein>
    <recommendedName>
        <fullName evidence="3">Type II toxin-antitoxin system RelE/ParE family toxin</fullName>
    </recommendedName>
</protein>
<evidence type="ECO:0008006" key="3">
    <source>
        <dbReference type="Google" id="ProtNLM"/>
    </source>
</evidence>
<reference evidence="1 2" key="1">
    <citation type="submission" date="2019-03" db="EMBL/GenBank/DDBJ databases">
        <title>Ramlibacter sp. 18x22-1, whole genome shotgun sequence.</title>
        <authorList>
            <person name="Zhang X."/>
            <person name="Feng G."/>
            <person name="Zhu H."/>
        </authorList>
    </citation>
    <scope>NUCLEOTIDE SEQUENCE [LARGE SCALE GENOMIC DNA]</scope>
    <source>
        <strain evidence="1 2">18x22-1</strain>
    </source>
</reference>
<keyword evidence="2" id="KW-1185">Reference proteome</keyword>
<comment type="caution">
    <text evidence="1">The sequence shown here is derived from an EMBL/GenBank/DDBJ whole genome shotgun (WGS) entry which is preliminary data.</text>
</comment>
<dbReference type="RefSeq" id="WP_135247915.1">
    <property type="nucleotide sequence ID" value="NZ_SMLK01000001.1"/>
</dbReference>
<name>A0A4Z0C8G3_9BURK</name>
<dbReference type="EMBL" id="SMLK01000001">
    <property type="protein sequence ID" value="TFZ07977.1"/>
    <property type="molecule type" value="Genomic_DNA"/>
</dbReference>
<gene>
    <name evidence="1" type="ORF">EZ216_02080</name>
</gene>
<sequence length="77" mass="8539">MKITYSSAAQATLQAMHHETQTELKTLIGQWVTANAAGWELDVLQTKAIAFKGTNRTIQAKLRKGTVAEREVEILKV</sequence>
<evidence type="ECO:0000313" key="2">
    <source>
        <dbReference type="Proteomes" id="UP000297839"/>
    </source>
</evidence>
<evidence type="ECO:0000313" key="1">
    <source>
        <dbReference type="EMBL" id="TFZ07977.1"/>
    </source>
</evidence>
<proteinExistence type="predicted"/>
<accession>A0A4Z0C8G3</accession>